<evidence type="ECO:0000313" key="3">
    <source>
        <dbReference type="Proteomes" id="UP000604825"/>
    </source>
</evidence>
<gene>
    <name evidence="2" type="ORF">NCGR_LOCUS20150</name>
</gene>
<accession>A0A811NZI3</accession>
<dbReference type="AlphaFoldDB" id="A0A811NZI3"/>
<evidence type="ECO:0000313" key="2">
    <source>
        <dbReference type="EMBL" id="CAD6229637.1"/>
    </source>
</evidence>
<sequence length="127" mass="13992">MADFVNLLCNVLLYVRAAYIDCKGFFLQLSVMFSLYDGNAFSILHAGQSDHHLPNLIATRTVLLGHYTVSSTNPVIAEVGNEGATTIEGVSEAHAAGKDKRRLRSYVHLYRLHLCQLSNNSLLTARA</sequence>
<name>A0A811NZI3_9POAL</name>
<comment type="caution">
    <text evidence="2">The sequence shown here is derived from an EMBL/GenBank/DDBJ whole genome shotgun (WGS) entry which is preliminary data.</text>
</comment>
<keyword evidence="3" id="KW-1185">Reference proteome</keyword>
<feature type="chain" id="PRO_5032663970" evidence="1">
    <location>
        <begin position="18"/>
        <end position="127"/>
    </location>
</feature>
<protein>
    <submittedName>
        <fullName evidence="2">Uncharacterized protein</fullName>
    </submittedName>
</protein>
<dbReference type="EMBL" id="CAJGYO010000005">
    <property type="protein sequence ID" value="CAD6229637.1"/>
    <property type="molecule type" value="Genomic_DNA"/>
</dbReference>
<dbReference type="Proteomes" id="UP000604825">
    <property type="component" value="Unassembled WGS sequence"/>
</dbReference>
<proteinExistence type="predicted"/>
<reference evidence="2" key="1">
    <citation type="submission" date="2020-10" db="EMBL/GenBank/DDBJ databases">
        <authorList>
            <person name="Han B."/>
            <person name="Lu T."/>
            <person name="Zhao Q."/>
            <person name="Huang X."/>
            <person name="Zhao Y."/>
        </authorList>
    </citation>
    <scope>NUCLEOTIDE SEQUENCE</scope>
</reference>
<organism evidence="2 3">
    <name type="scientific">Miscanthus lutarioriparius</name>
    <dbReference type="NCBI Taxonomy" id="422564"/>
    <lineage>
        <taxon>Eukaryota</taxon>
        <taxon>Viridiplantae</taxon>
        <taxon>Streptophyta</taxon>
        <taxon>Embryophyta</taxon>
        <taxon>Tracheophyta</taxon>
        <taxon>Spermatophyta</taxon>
        <taxon>Magnoliopsida</taxon>
        <taxon>Liliopsida</taxon>
        <taxon>Poales</taxon>
        <taxon>Poaceae</taxon>
        <taxon>PACMAD clade</taxon>
        <taxon>Panicoideae</taxon>
        <taxon>Andropogonodae</taxon>
        <taxon>Andropogoneae</taxon>
        <taxon>Saccharinae</taxon>
        <taxon>Miscanthus</taxon>
    </lineage>
</organism>
<feature type="signal peptide" evidence="1">
    <location>
        <begin position="1"/>
        <end position="17"/>
    </location>
</feature>
<evidence type="ECO:0000256" key="1">
    <source>
        <dbReference type="SAM" id="SignalP"/>
    </source>
</evidence>
<keyword evidence="1" id="KW-0732">Signal</keyword>